<dbReference type="OrthoDB" id="419711at2759"/>
<evidence type="ECO:0000256" key="1">
    <source>
        <dbReference type="SAM" id="Phobius"/>
    </source>
</evidence>
<evidence type="ECO:0000313" key="3">
    <source>
        <dbReference type="Proteomes" id="UP001151582"/>
    </source>
</evidence>
<accession>A0A9W8E8T7</accession>
<dbReference type="PANTHER" id="PTHR12242">
    <property type="entry name" value="OS02G0130600 PROTEIN-RELATED"/>
    <property type="match status" value="1"/>
</dbReference>
<evidence type="ECO:0008006" key="4">
    <source>
        <dbReference type="Google" id="ProtNLM"/>
    </source>
</evidence>
<dbReference type="EMBL" id="JANBQB010000227">
    <property type="protein sequence ID" value="KAJ1979273.1"/>
    <property type="molecule type" value="Genomic_DNA"/>
</dbReference>
<protein>
    <recommendedName>
        <fullName evidence="4">FAR-17a/AIG1-like protein</fullName>
    </recommendedName>
</protein>
<dbReference type="PANTHER" id="PTHR12242:SF1">
    <property type="entry name" value="MYND-TYPE DOMAIN-CONTAINING PROTEIN"/>
    <property type="match status" value="1"/>
</dbReference>
<keyword evidence="1" id="KW-1133">Transmembrane helix</keyword>
<proteinExistence type="predicted"/>
<feature type="transmembrane region" description="Helical" evidence="1">
    <location>
        <begin position="95"/>
        <end position="121"/>
    </location>
</feature>
<name>A0A9W8E8T7_9FUNG</name>
<keyword evidence="1" id="KW-0812">Transmembrane</keyword>
<sequence length="151" mass="17694">MYECVATFHVFVPLMYWIVLSRGFRSETPLISYCGIAPHSLNLVVVIIEEVLNRHHLHPSHAIVPLAVLLLYLAWSYVLYAIRHEYVYPFLDINVYHGFVALFLVAIALATVIVFFVQLYLHNRRDQWLRHRRQQLVSNRQMTDAALMSQT</sequence>
<keyword evidence="3" id="KW-1185">Reference proteome</keyword>
<keyword evidence="1" id="KW-0472">Membrane</keyword>
<evidence type="ECO:0000313" key="2">
    <source>
        <dbReference type="EMBL" id="KAJ1979273.1"/>
    </source>
</evidence>
<feature type="transmembrane region" description="Helical" evidence="1">
    <location>
        <begin position="64"/>
        <end position="83"/>
    </location>
</feature>
<organism evidence="2 3">
    <name type="scientific">Dimargaris verticillata</name>
    <dbReference type="NCBI Taxonomy" id="2761393"/>
    <lineage>
        <taxon>Eukaryota</taxon>
        <taxon>Fungi</taxon>
        <taxon>Fungi incertae sedis</taxon>
        <taxon>Zoopagomycota</taxon>
        <taxon>Kickxellomycotina</taxon>
        <taxon>Dimargaritomycetes</taxon>
        <taxon>Dimargaritales</taxon>
        <taxon>Dimargaritaceae</taxon>
        <taxon>Dimargaris</taxon>
    </lineage>
</organism>
<gene>
    <name evidence="2" type="ORF">H4R34_002889</name>
</gene>
<dbReference type="Proteomes" id="UP001151582">
    <property type="component" value="Unassembled WGS sequence"/>
</dbReference>
<dbReference type="GO" id="GO:0016020">
    <property type="term" value="C:membrane"/>
    <property type="evidence" value="ECO:0007669"/>
    <property type="project" value="TreeGrafter"/>
</dbReference>
<comment type="caution">
    <text evidence="2">The sequence shown here is derived from an EMBL/GenBank/DDBJ whole genome shotgun (WGS) entry which is preliminary data.</text>
</comment>
<dbReference type="AlphaFoldDB" id="A0A9W8E8T7"/>
<feature type="transmembrane region" description="Helical" evidence="1">
    <location>
        <begin position="7"/>
        <end position="24"/>
    </location>
</feature>
<reference evidence="2" key="1">
    <citation type="submission" date="2022-07" db="EMBL/GenBank/DDBJ databases">
        <title>Phylogenomic reconstructions and comparative analyses of Kickxellomycotina fungi.</title>
        <authorList>
            <person name="Reynolds N.K."/>
            <person name="Stajich J.E."/>
            <person name="Barry K."/>
            <person name="Grigoriev I.V."/>
            <person name="Crous P."/>
            <person name="Smith M.E."/>
        </authorList>
    </citation>
    <scope>NUCLEOTIDE SEQUENCE</scope>
    <source>
        <strain evidence="2">RSA 567</strain>
    </source>
</reference>